<dbReference type="InterPro" id="IPR013783">
    <property type="entry name" value="Ig-like_fold"/>
</dbReference>
<evidence type="ECO:0000259" key="16">
    <source>
        <dbReference type="PROSITE" id="PS50110"/>
    </source>
</evidence>
<evidence type="ECO:0000256" key="6">
    <source>
        <dbReference type="ARBA" id="ARBA00022777"/>
    </source>
</evidence>
<feature type="transmembrane region" description="Helical" evidence="12">
    <location>
        <begin position="795"/>
        <end position="816"/>
    </location>
</feature>
<dbReference type="Gene3D" id="2.130.10.10">
    <property type="entry name" value="YVTN repeat-like/Quinoprotein amine dehydrogenase"/>
    <property type="match status" value="3"/>
</dbReference>
<evidence type="ECO:0000313" key="17">
    <source>
        <dbReference type="EMBL" id="ALJ60868.1"/>
    </source>
</evidence>
<dbReference type="SUPFAM" id="SSF46689">
    <property type="entry name" value="Homeodomain-like"/>
    <property type="match status" value="1"/>
</dbReference>
<evidence type="ECO:0000256" key="9">
    <source>
        <dbReference type="ARBA" id="ARBA00023015"/>
    </source>
</evidence>
<proteinExistence type="predicted"/>
<dbReference type="InterPro" id="IPR009057">
    <property type="entry name" value="Homeodomain-like_sf"/>
</dbReference>
<dbReference type="InterPro" id="IPR001789">
    <property type="entry name" value="Sig_transdc_resp-reg_receiver"/>
</dbReference>
<keyword evidence="13" id="KW-0732">Signal</keyword>
<dbReference type="eggNOG" id="COG5002">
    <property type="taxonomic scope" value="Bacteria"/>
</dbReference>
<keyword evidence="6 17" id="KW-0418">Kinase</keyword>
<sequence>MKAFYLLLSIFLYASNLSEALASDFSFKYRLEILSMNQGLSQHDISSIAQDRYGFIWIATYDGLLRYDGYTFKTYRFDDTNPKSISDNRILSIYLDSAENLWIGTEGGGLNLYNYDLEEFSKFKFSENPLDNNIYSIYEDNEHNLWAGTGCGVYKLNYSPENRELRITPIVSNFEEMTNVRAIYRNSKDEMILGTTIGLYTLNPNNTPPSHSHILPQKLPNITSSIFAIETLDDKHLLLGGYEGLFLYHRDTHQIEKILTSYQQLERIHTIRKQSEDTFLIGTENAGILTLTYQKQSYRIEKLATDENEYLEKSIIKAIFIDNMQNLWIGTGTNGVGRLNLLSPHFYRFFDVKKEDRNFIRAFYKDRANRMWIQIKQKSLFYINEKQNNPIPVTLPQTANSITEDNEGNIWISTTDNIYMLEQKNNFQHPRSVIPTQTSHKEKITNIRGIQSDSKGNIWAGYRNGLILIKKTKLDKFEIKIYNKFNLKNSQININNLYFEKGTHHLWACTRDFGLFMFELDEQSNITNQTRFYLSDNHNEQINSNHVWAVTQSSSNKIWIGTDAGLNSIDFSGGKIQIKSFNHISQLRNIKILSIIEDTNSALWLATSKGLIKFTPTTNEINRFYYKDGLSNNSLMETSQIDDNGIIYFASINGITYFHPDEITRNPIKPQVLITKLQVFNKEVEIGKKKNGRVLLPKSILETSEITLKHNENNFTINYVGIHFNNPQSNKFAHQLVGYDKDWIYGGAENRSASYNNLAPGKYQLRIKASNSDQVWADEYRTLDIEILAAPWASWWAYLTYTLLGIIIIYIIVIHYKRQEKLKYKLHIEQLERIHDKEMNDNRLKFHTNIAHEIKTPLTLISAPLQELVKHPTDDTFIISRLQIIQQSTNRLSNLINQFLDLRKIDKEALPLSIQETNIAHLFEAILESFRPLAEQKGINFQYFSDSSEIQGWIDRDKVSKILNNLLSNAIKFTQKGHQITVFIAKEEDHIFFTVEDNGCGISEQDLPHIFDRFYQCGTQQSSGTGIGLSLVYELIQLHHGKISVTSTIEVGTTFNVSIPITQHYYKEEEINQSHIQEEQQSNLLQEESPVQLSASKQIILVIEDDYDMRKYLHQYLSPHFEVLTEDNAFSGYETALKYIPNLIITDIMMPGMNGLELCNKLKNDFHTSHIPVIILTAKAAEEDLLKGYQSGAEIYITKPFNPDSLILQVRNMISLKKYQERNTLNTNDDDTNENKDYIALDEREQKFINKLNNWLELHLEETDYNIEDICKEIGTSRMQLHRKLTALLGQSASEFIRCYKMKRAKELLESGNFNVSEVVYKTGFKNNSHFTKTFKKTYGHLPSELL</sequence>
<dbReference type="InterPro" id="IPR018060">
    <property type="entry name" value="HTH_AraC"/>
</dbReference>
<feature type="chain" id="PRO_5013461333" description="histidine kinase" evidence="13">
    <location>
        <begin position="23"/>
        <end position="1347"/>
    </location>
</feature>
<evidence type="ECO:0000256" key="4">
    <source>
        <dbReference type="ARBA" id="ARBA00022679"/>
    </source>
</evidence>
<reference evidence="17 19" key="1">
    <citation type="journal article" date="2015" name="Science">
        <title>Genetic determinants of in vivo fitness and diet responsiveness in multiple human gut Bacteroides.</title>
        <authorList>
            <person name="Wu M."/>
            <person name="McNulty N.P."/>
            <person name="Rodionov D.A."/>
            <person name="Khoroshkin M.S."/>
            <person name="Griffin N.W."/>
            <person name="Cheng J."/>
            <person name="Latreille P."/>
            <person name="Kerstetter R.A."/>
            <person name="Terrapon N."/>
            <person name="Henrissat B."/>
            <person name="Osterman A.L."/>
            <person name="Gordon J.I."/>
        </authorList>
    </citation>
    <scope>NUCLEOTIDE SEQUENCE [LARGE SCALE GENOMIC DNA]</scope>
    <source>
        <strain evidence="17 19">WH2</strain>
    </source>
</reference>
<dbReference type="InterPro" id="IPR011006">
    <property type="entry name" value="CheY-like_superfamily"/>
</dbReference>
<dbReference type="GO" id="GO:0000155">
    <property type="term" value="F:phosphorelay sensor kinase activity"/>
    <property type="evidence" value="ECO:0007669"/>
    <property type="project" value="InterPro"/>
</dbReference>
<evidence type="ECO:0000256" key="7">
    <source>
        <dbReference type="ARBA" id="ARBA00022840"/>
    </source>
</evidence>
<dbReference type="Pfam" id="PF02518">
    <property type="entry name" value="HATPase_c"/>
    <property type="match status" value="1"/>
</dbReference>
<evidence type="ECO:0000313" key="20">
    <source>
        <dbReference type="Proteomes" id="UP000448877"/>
    </source>
</evidence>
<feature type="domain" description="Response regulatory" evidence="16">
    <location>
        <begin position="1099"/>
        <end position="1214"/>
    </location>
</feature>
<dbReference type="PANTHER" id="PTHR43547">
    <property type="entry name" value="TWO-COMPONENT HISTIDINE KINASE"/>
    <property type="match status" value="1"/>
</dbReference>
<dbReference type="eggNOG" id="COG3292">
    <property type="taxonomic scope" value="Bacteria"/>
</dbReference>
<dbReference type="CDD" id="cd00075">
    <property type="entry name" value="HATPase"/>
    <property type="match status" value="1"/>
</dbReference>
<feature type="domain" description="HTH araC/xylS-type" evidence="14">
    <location>
        <begin position="1250"/>
        <end position="1347"/>
    </location>
</feature>
<dbReference type="PATRIC" id="fig|246787.4.peg.3762"/>
<dbReference type="InterPro" id="IPR003594">
    <property type="entry name" value="HATPase_dom"/>
</dbReference>
<dbReference type="Gene3D" id="1.10.10.60">
    <property type="entry name" value="Homeodomain-like"/>
    <property type="match status" value="1"/>
</dbReference>
<keyword evidence="9" id="KW-0805">Transcription regulation</keyword>
<dbReference type="GeneID" id="66305023"/>
<evidence type="ECO:0000313" key="19">
    <source>
        <dbReference type="Proteomes" id="UP000061809"/>
    </source>
</evidence>
<reference evidence="18 20" key="2">
    <citation type="journal article" date="2019" name="Nat. Med.">
        <title>A library of human gut bacterial isolates paired with longitudinal multiomics data enables mechanistic microbiome research.</title>
        <authorList>
            <person name="Poyet M."/>
            <person name="Groussin M."/>
            <person name="Gibbons S.M."/>
            <person name="Avila-Pacheco J."/>
            <person name="Jiang X."/>
            <person name="Kearney S.M."/>
            <person name="Perrotta A.R."/>
            <person name="Berdy B."/>
            <person name="Zhao S."/>
            <person name="Lieberman T.D."/>
            <person name="Swanson P.K."/>
            <person name="Smith M."/>
            <person name="Roesemann S."/>
            <person name="Alexander J.E."/>
            <person name="Rich S.A."/>
            <person name="Livny J."/>
            <person name="Vlamakis H."/>
            <person name="Clish C."/>
            <person name="Bullock K."/>
            <person name="Deik A."/>
            <person name="Scott J."/>
            <person name="Pierce K.A."/>
            <person name="Xavier R.J."/>
            <person name="Alm E.J."/>
        </authorList>
    </citation>
    <scope>NUCLEOTIDE SEQUENCE [LARGE SCALE GENOMIC DNA]</scope>
    <source>
        <strain evidence="18 20">BIOML-A6</strain>
    </source>
</reference>
<dbReference type="Pfam" id="PF07495">
    <property type="entry name" value="Y_Y_Y"/>
    <property type="match status" value="1"/>
</dbReference>
<keyword evidence="12" id="KW-0812">Transmembrane</keyword>
<dbReference type="GO" id="GO:0043565">
    <property type="term" value="F:sequence-specific DNA binding"/>
    <property type="evidence" value="ECO:0007669"/>
    <property type="project" value="InterPro"/>
</dbReference>
<dbReference type="SMART" id="SM00387">
    <property type="entry name" value="HATPase_c"/>
    <property type="match status" value="1"/>
</dbReference>
<dbReference type="FunFam" id="2.60.40.10:FF:000791">
    <property type="entry name" value="Two-component system sensor histidine kinase/response regulator"/>
    <property type="match status" value="1"/>
</dbReference>
<evidence type="ECO:0000256" key="1">
    <source>
        <dbReference type="ARBA" id="ARBA00000085"/>
    </source>
</evidence>
<dbReference type="Gene3D" id="1.10.287.130">
    <property type="match status" value="1"/>
</dbReference>
<dbReference type="SUPFAM" id="SSF52172">
    <property type="entry name" value="CheY-like"/>
    <property type="match status" value="1"/>
</dbReference>
<dbReference type="CDD" id="cd17574">
    <property type="entry name" value="REC_OmpR"/>
    <property type="match status" value="1"/>
</dbReference>
<evidence type="ECO:0000256" key="13">
    <source>
        <dbReference type="SAM" id="SignalP"/>
    </source>
</evidence>
<feature type="modified residue" description="4-aspartylphosphate" evidence="11">
    <location>
        <position position="1147"/>
    </location>
</feature>
<dbReference type="EC" id="2.7.13.3" evidence="2"/>
<dbReference type="Pfam" id="PF07494">
    <property type="entry name" value="Reg_prop"/>
    <property type="match status" value="3"/>
</dbReference>
<dbReference type="STRING" id="246787.BcellWH2_03645"/>
<dbReference type="InterPro" id="IPR004358">
    <property type="entry name" value="Sig_transdc_His_kin-like_C"/>
</dbReference>
<gene>
    <name evidence="17" type="primary">tmoS_21</name>
    <name evidence="17" type="ORF">BcellWH2_03645</name>
    <name evidence="18" type="ORF">F2Y81_05435</name>
</gene>
<dbReference type="eggNOG" id="COG0745">
    <property type="taxonomic scope" value="Bacteria"/>
</dbReference>
<keyword evidence="10" id="KW-0804">Transcription</keyword>
<dbReference type="PRINTS" id="PR00344">
    <property type="entry name" value="BCTRLSENSOR"/>
</dbReference>
<evidence type="ECO:0000259" key="15">
    <source>
        <dbReference type="PROSITE" id="PS50109"/>
    </source>
</evidence>
<evidence type="ECO:0000259" key="14">
    <source>
        <dbReference type="PROSITE" id="PS01124"/>
    </source>
</evidence>
<accession>A0A0P0GLU0</accession>
<name>A0A0P0GLU0_9BACE</name>
<dbReference type="Pfam" id="PF00072">
    <property type="entry name" value="Response_reg"/>
    <property type="match status" value="1"/>
</dbReference>
<dbReference type="Gene3D" id="3.40.50.2300">
    <property type="match status" value="1"/>
</dbReference>
<dbReference type="PROSITE" id="PS01124">
    <property type="entry name" value="HTH_ARAC_FAMILY_2"/>
    <property type="match status" value="1"/>
</dbReference>
<keyword evidence="7" id="KW-0067">ATP-binding</keyword>
<dbReference type="InterPro" id="IPR003661">
    <property type="entry name" value="HisK_dim/P_dom"/>
</dbReference>
<dbReference type="SUPFAM" id="SSF63829">
    <property type="entry name" value="Calcium-dependent phosphotriesterase"/>
    <property type="match status" value="2"/>
</dbReference>
<dbReference type="SUPFAM" id="SSF55874">
    <property type="entry name" value="ATPase domain of HSP90 chaperone/DNA topoisomerase II/histidine kinase"/>
    <property type="match status" value="1"/>
</dbReference>
<evidence type="ECO:0000256" key="5">
    <source>
        <dbReference type="ARBA" id="ARBA00022741"/>
    </source>
</evidence>
<dbReference type="Proteomes" id="UP000061809">
    <property type="component" value="Chromosome"/>
</dbReference>
<dbReference type="Pfam" id="PF00512">
    <property type="entry name" value="HisKA"/>
    <property type="match status" value="1"/>
</dbReference>
<dbReference type="CDD" id="cd00082">
    <property type="entry name" value="HisKA"/>
    <property type="match status" value="1"/>
</dbReference>
<feature type="domain" description="Histidine kinase" evidence="15">
    <location>
        <begin position="849"/>
        <end position="1063"/>
    </location>
</feature>
<dbReference type="InterPro" id="IPR011110">
    <property type="entry name" value="Reg_prop"/>
</dbReference>
<evidence type="ECO:0000256" key="11">
    <source>
        <dbReference type="PROSITE-ProRule" id="PRU00169"/>
    </source>
</evidence>
<keyword evidence="5" id="KW-0547">Nucleotide-binding</keyword>
<dbReference type="InterPro" id="IPR036097">
    <property type="entry name" value="HisK_dim/P_sf"/>
</dbReference>
<dbReference type="InterPro" id="IPR005467">
    <property type="entry name" value="His_kinase_dom"/>
</dbReference>
<organism evidence="17 19">
    <name type="scientific">Bacteroides cellulosilyticus</name>
    <dbReference type="NCBI Taxonomy" id="246787"/>
    <lineage>
        <taxon>Bacteria</taxon>
        <taxon>Pseudomonadati</taxon>
        <taxon>Bacteroidota</taxon>
        <taxon>Bacteroidia</taxon>
        <taxon>Bacteroidales</taxon>
        <taxon>Bacteroidaceae</taxon>
        <taxon>Bacteroides</taxon>
    </lineage>
</organism>
<keyword evidence="8" id="KW-0902">Two-component regulatory system</keyword>
<dbReference type="Gene3D" id="2.60.40.10">
    <property type="entry name" value="Immunoglobulins"/>
    <property type="match status" value="1"/>
</dbReference>
<dbReference type="InterPro" id="IPR011123">
    <property type="entry name" value="Y_Y_Y"/>
</dbReference>
<evidence type="ECO:0000256" key="8">
    <source>
        <dbReference type="ARBA" id="ARBA00023012"/>
    </source>
</evidence>
<dbReference type="FunFam" id="3.30.565.10:FF:000037">
    <property type="entry name" value="Hybrid sensor histidine kinase/response regulator"/>
    <property type="match status" value="1"/>
</dbReference>
<dbReference type="PROSITE" id="PS50110">
    <property type="entry name" value="RESPONSE_REGULATORY"/>
    <property type="match status" value="1"/>
</dbReference>
<protein>
    <recommendedName>
        <fullName evidence="2">histidine kinase</fullName>
        <ecNumber evidence="2">2.7.13.3</ecNumber>
    </recommendedName>
</protein>
<dbReference type="PROSITE" id="PS50109">
    <property type="entry name" value="HIS_KIN"/>
    <property type="match status" value="1"/>
</dbReference>
<dbReference type="Gene3D" id="3.30.565.10">
    <property type="entry name" value="Histidine kinase-like ATPase, C-terminal domain"/>
    <property type="match status" value="1"/>
</dbReference>
<keyword evidence="4 17" id="KW-0808">Transferase</keyword>
<dbReference type="GO" id="GO:0005524">
    <property type="term" value="F:ATP binding"/>
    <property type="evidence" value="ECO:0007669"/>
    <property type="project" value="UniProtKB-KW"/>
</dbReference>
<dbReference type="EMBL" id="VVYV01000006">
    <property type="protein sequence ID" value="KAA5421849.1"/>
    <property type="molecule type" value="Genomic_DNA"/>
</dbReference>
<evidence type="ECO:0000256" key="3">
    <source>
        <dbReference type="ARBA" id="ARBA00022553"/>
    </source>
</evidence>
<comment type="catalytic activity">
    <reaction evidence="1">
        <text>ATP + protein L-histidine = ADP + protein N-phospho-L-histidine.</text>
        <dbReference type="EC" id="2.7.13.3"/>
    </reaction>
</comment>
<dbReference type="SMART" id="SM00388">
    <property type="entry name" value="HisKA"/>
    <property type="match status" value="1"/>
</dbReference>
<dbReference type="KEGG" id="bcel:BcellWH2_03645"/>
<dbReference type="SUPFAM" id="SSF47384">
    <property type="entry name" value="Homodimeric domain of signal transducing histidine kinase"/>
    <property type="match status" value="1"/>
</dbReference>
<feature type="signal peptide" evidence="13">
    <location>
        <begin position="1"/>
        <end position="22"/>
    </location>
</feature>
<dbReference type="SMART" id="SM00448">
    <property type="entry name" value="REC"/>
    <property type="match status" value="1"/>
</dbReference>
<evidence type="ECO:0000256" key="10">
    <source>
        <dbReference type="ARBA" id="ARBA00023163"/>
    </source>
</evidence>
<dbReference type="SMART" id="SM00342">
    <property type="entry name" value="HTH_ARAC"/>
    <property type="match status" value="1"/>
</dbReference>
<dbReference type="EMBL" id="CP012801">
    <property type="protein sequence ID" value="ALJ60868.1"/>
    <property type="molecule type" value="Genomic_DNA"/>
</dbReference>
<dbReference type="PANTHER" id="PTHR43547:SF2">
    <property type="entry name" value="HYBRID SIGNAL TRANSDUCTION HISTIDINE KINASE C"/>
    <property type="match status" value="1"/>
</dbReference>
<evidence type="ECO:0000256" key="2">
    <source>
        <dbReference type="ARBA" id="ARBA00012438"/>
    </source>
</evidence>
<keyword evidence="12" id="KW-1133">Transmembrane helix</keyword>
<dbReference type="Pfam" id="PF12833">
    <property type="entry name" value="HTH_18"/>
    <property type="match status" value="1"/>
</dbReference>
<keyword evidence="3 11" id="KW-0597">Phosphoprotein</keyword>
<dbReference type="InterPro" id="IPR015943">
    <property type="entry name" value="WD40/YVTN_repeat-like_dom_sf"/>
</dbReference>
<dbReference type="InterPro" id="IPR036890">
    <property type="entry name" value="HATPase_C_sf"/>
</dbReference>
<evidence type="ECO:0000313" key="18">
    <source>
        <dbReference type="EMBL" id="KAA5421849.1"/>
    </source>
</evidence>
<keyword evidence="12" id="KW-0472">Membrane</keyword>
<dbReference type="GO" id="GO:0003700">
    <property type="term" value="F:DNA-binding transcription factor activity"/>
    <property type="evidence" value="ECO:0007669"/>
    <property type="project" value="InterPro"/>
</dbReference>
<dbReference type="RefSeq" id="WP_007219683.1">
    <property type="nucleotide sequence ID" value="NZ_CABMLT010000014.1"/>
</dbReference>
<dbReference type="Proteomes" id="UP000448877">
    <property type="component" value="Unassembled WGS sequence"/>
</dbReference>
<evidence type="ECO:0000256" key="12">
    <source>
        <dbReference type="SAM" id="Phobius"/>
    </source>
</evidence>